<dbReference type="InterPro" id="IPR025249">
    <property type="entry name" value="TF_NusA_KH_1st"/>
</dbReference>
<protein>
    <recommendedName>
        <fullName evidence="7">Transcription termination/antitermination protein NusA</fullName>
    </recommendedName>
</protein>
<dbReference type="Gene3D" id="3.30.300.20">
    <property type="match status" value="2"/>
</dbReference>
<evidence type="ECO:0000313" key="10">
    <source>
        <dbReference type="Proteomes" id="UP000664277"/>
    </source>
</evidence>
<comment type="similarity">
    <text evidence="7">Belongs to the NusA family.</text>
</comment>
<dbReference type="InterPro" id="IPR009019">
    <property type="entry name" value="KH_sf_prok-type"/>
</dbReference>
<name>A0A8J7TMZ8_9BACT</name>
<reference evidence="9" key="1">
    <citation type="submission" date="2021-02" db="EMBL/GenBank/DDBJ databases">
        <title>Genome-Resolved Metagenomics of a Microbial Community Performing Photosynthetic Biological Nutrient Removal.</title>
        <authorList>
            <person name="Mcdaniel E.A."/>
        </authorList>
    </citation>
    <scope>NUCLEOTIDE SEQUENCE</scope>
    <source>
        <strain evidence="9">UWPOB_OBS1</strain>
    </source>
</reference>
<dbReference type="InterPro" id="IPR036555">
    <property type="entry name" value="NusA_N_sf"/>
</dbReference>
<dbReference type="GO" id="GO:0006353">
    <property type="term" value="P:DNA-templated transcription termination"/>
    <property type="evidence" value="ECO:0007669"/>
    <property type="project" value="UniProtKB-UniRule"/>
</dbReference>
<evidence type="ECO:0000256" key="4">
    <source>
        <dbReference type="ARBA" id="ARBA00022884"/>
    </source>
</evidence>
<gene>
    <name evidence="7 9" type="primary">nusA</name>
    <name evidence="9" type="ORF">J0M35_14315</name>
</gene>
<dbReference type="CDD" id="cd04455">
    <property type="entry name" value="S1_NusA"/>
    <property type="match status" value="1"/>
</dbReference>
<evidence type="ECO:0000256" key="7">
    <source>
        <dbReference type="HAMAP-Rule" id="MF_00945"/>
    </source>
</evidence>
<accession>A0A8J7TMZ8</accession>
<keyword evidence="5 7" id="KW-0805">Transcription regulation</keyword>
<dbReference type="Pfam" id="PF13184">
    <property type="entry name" value="KH_NusA_1st"/>
    <property type="match status" value="1"/>
</dbReference>
<dbReference type="FunFam" id="3.30.300.20:FF:000005">
    <property type="entry name" value="Transcription termination/antitermination protein NusA"/>
    <property type="match status" value="1"/>
</dbReference>
<dbReference type="InterPro" id="IPR015946">
    <property type="entry name" value="KH_dom-like_a/b"/>
</dbReference>
<evidence type="ECO:0000256" key="2">
    <source>
        <dbReference type="ARBA" id="ARBA00022490"/>
    </source>
</evidence>
<dbReference type="SUPFAM" id="SSF50249">
    <property type="entry name" value="Nucleic acid-binding proteins"/>
    <property type="match status" value="1"/>
</dbReference>
<keyword evidence="4 7" id="KW-0694">RNA-binding</keyword>
<dbReference type="PANTHER" id="PTHR22648">
    <property type="entry name" value="TRANSCRIPTION TERMINATION FACTOR NUSA"/>
    <property type="match status" value="1"/>
</dbReference>
<dbReference type="PANTHER" id="PTHR22648:SF0">
    <property type="entry name" value="TRANSCRIPTION TERMINATION_ANTITERMINATION PROTEIN NUSA"/>
    <property type="match status" value="1"/>
</dbReference>
<dbReference type="InterPro" id="IPR058582">
    <property type="entry name" value="KH_NusA_2nd"/>
</dbReference>
<evidence type="ECO:0000256" key="1">
    <source>
        <dbReference type="ARBA" id="ARBA00022472"/>
    </source>
</evidence>
<dbReference type="PROSITE" id="PS50084">
    <property type="entry name" value="KH_TYPE_1"/>
    <property type="match status" value="1"/>
</dbReference>
<dbReference type="Pfam" id="PF26594">
    <property type="entry name" value="KH_NusA_2nd"/>
    <property type="match status" value="1"/>
</dbReference>
<dbReference type="AlphaFoldDB" id="A0A8J7TMZ8"/>
<keyword evidence="6 7" id="KW-0804">Transcription</keyword>
<dbReference type="InterPro" id="IPR003029">
    <property type="entry name" value="S1_domain"/>
</dbReference>
<keyword evidence="1 7" id="KW-0806">Transcription termination</keyword>
<dbReference type="Proteomes" id="UP000664277">
    <property type="component" value="Unassembled WGS sequence"/>
</dbReference>
<keyword evidence="2 7" id="KW-0963">Cytoplasm</keyword>
<dbReference type="InterPro" id="IPR004087">
    <property type="entry name" value="KH_dom"/>
</dbReference>
<evidence type="ECO:0000259" key="8">
    <source>
        <dbReference type="PROSITE" id="PS50126"/>
    </source>
</evidence>
<comment type="function">
    <text evidence="7">Participates in both transcription termination and antitermination.</text>
</comment>
<dbReference type="InterPro" id="IPR030842">
    <property type="entry name" value="TF_NusA_bacterial"/>
</dbReference>
<dbReference type="GO" id="GO:0031564">
    <property type="term" value="P:transcription antitermination"/>
    <property type="evidence" value="ECO:0007669"/>
    <property type="project" value="UniProtKB-UniRule"/>
</dbReference>
<organism evidence="9 10">
    <name type="scientific">Candidatus Obscuribacter phosphatis</name>
    <dbReference type="NCBI Taxonomy" id="1906157"/>
    <lineage>
        <taxon>Bacteria</taxon>
        <taxon>Bacillati</taxon>
        <taxon>Candidatus Melainabacteria</taxon>
        <taxon>Candidatus Obscuribacterales</taxon>
        <taxon>Candidatus Obscuribacteraceae</taxon>
        <taxon>Candidatus Obscuribacter</taxon>
    </lineage>
</organism>
<dbReference type="CDD" id="cd02134">
    <property type="entry name" value="KH-II_NusA_rpt1"/>
    <property type="match status" value="1"/>
</dbReference>
<dbReference type="InterPro" id="IPR012340">
    <property type="entry name" value="NA-bd_OB-fold"/>
</dbReference>
<proteinExistence type="inferred from homology"/>
<dbReference type="CDD" id="cd22529">
    <property type="entry name" value="KH-II_NusA_rpt2"/>
    <property type="match status" value="1"/>
</dbReference>
<dbReference type="InterPro" id="IPR013735">
    <property type="entry name" value="TF_NusA_N"/>
</dbReference>
<comment type="caution">
    <text evidence="9">The sequence shown here is derived from an EMBL/GenBank/DDBJ whole genome shotgun (WGS) entry which is preliminary data.</text>
</comment>
<comment type="subcellular location">
    <subcellularLocation>
        <location evidence="7">Cytoplasm</location>
    </subcellularLocation>
</comment>
<dbReference type="Pfam" id="PF08529">
    <property type="entry name" value="NusA_N"/>
    <property type="match status" value="1"/>
</dbReference>
<dbReference type="Gene3D" id="2.40.50.140">
    <property type="entry name" value="Nucleic acid-binding proteins"/>
    <property type="match status" value="1"/>
</dbReference>
<dbReference type="PROSITE" id="PS50126">
    <property type="entry name" value="S1"/>
    <property type="match status" value="1"/>
</dbReference>
<dbReference type="GO" id="GO:0003723">
    <property type="term" value="F:RNA binding"/>
    <property type="evidence" value="ECO:0007669"/>
    <property type="project" value="UniProtKB-UniRule"/>
</dbReference>
<sequence length="377" mass="41777">MINIGSQLLEAAEELERERNIPQEEFIAYVCDAIVAAYKKKVPDHDVDGVRAIFDTETGEIGIFAPKEVVEKVSNEYHEIGLKDAQDLIPDVTVGEVLEIEVTPADFSEFGRIAAQTAKQLITQRLREAEKDLIKKEFDARKGSCTTGQIERIEVISNSRNNVIVNLGRVEGCMPSREQLPGETYRVGNRVRVYVLELRETGKVPQIIVSQAHQELVRELFELYVPEIEDGTVEIKSIAREAGYRTKIAVHSEDADVDPVGACIGTRGVRIQNVVAELRNEKIDVIRYSTDPVDYISNSLSPARITTVALYDDSPENGGRRAEVIVPDDQLSLAIGRGGQNVRLAAKLTGWKIDIKSESQAGGSFRSMNQALDELTS</sequence>
<evidence type="ECO:0000256" key="5">
    <source>
        <dbReference type="ARBA" id="ARBA00023015"/>
    </source>
</evidence>
<dbReference type="HAMAP" id="MF_00945_B">
    <property type="entry name" value="NusA_B"/>
    <property type="match status" value="1"/>
</dbReference>
<dbReference type="FunFam" id="3.30.300.20:FF:000002">
    <property type="entry name" value="Transcription termination/antitermination protein NusA"/>
    <property type="match status" value="1"/>
</dbReference>
<dbReference type="SUPFAM" id="SSF54814">
    <property type="entry name" value="Prokaryotic type KH domain (KH-domain type II)"/>
    <property type="match status" value="2"/>
</dbReference>
<evidence type="ECO:0000256" key="6">
    <source>
        <dbReference type="ARBA" id="ARBA00023163"/>
    </source>
</evidence>
<evidence type="ECO:0000313" key="9">
    <source>
        <dbReference type="EMBL" id="MBN8661536.1"/>
    </source>
</evidence>
<dbReference type="GO" id="GO:0005829">
    <property type="term" value="C:cytosol"/>
    <property type="evidence" value="ECO:0007669"/>
    <property type="project" value="TreeGrafter"/>
</dbReference>
<dbReference type="GO" id="GO:0003700">
    <property type="term" value="F:DNA-binding transcription factor activity"/>
    <property type="evidence" value="ECO:0007669"/>
    <property type="project" value="InterPro"/>
</dbReference>
<dbReference type="Gene3D" id="3.30.1480.10">
    <property type="entry name" value="NusA, N-terminal domain"/>
    <property type="match status" value="1"/>
</dbReference>
<dbReference type="SMART" id="SM00322">
    <property type="entry name" value="KH"/>
    <property type="match status" value="2"/>
</dbReference>
<dbReference type="EMBL" id="JAFLCK010000021">
    <property type="protein sequence ID" value="MBN8661536.1"/>
    <property type="molecule type" value="Genomic_DNA"/>
</dbReference>
<dbReference type="SUPFAM" id="SSF69705">
    <property type="entry name" value="Transcription factor NusA, N-terminal domain"/>
    <property type="match status" value="1"/>
</dbReference>
<feature type="domain" description="S1 motif" evidence="8">
    <location>
        <begin position="143"/>
        <end position="212"/>
    </location>
</feature>
<evidence type="ECO:0000256" key="3">
    <source>
        <dbReference type="ARBA" id="ARBA00022814"/>
    </source>
</evidence>
<keyword evidence="3 7" id="KW-0889">Transcription antitermination</keyword>
<comment type="subunit">
    <text evidence="7">Monomer. Binds directly to the core enzyme of the DNA-dependent RNA polymerase and to nascent RNA.</text>
</comment>
<dbReference type="NCBIfam" id="TIGR01953">
    <property type="entry name" value="NusA"/>
    <property type="match status" value="1"/>
</dbReference>
<dbReference type="InterPro" id="IPR010213">
    <property type="entry name" value="TF_NusA"/>
</dbReference>